<dbReference type="InterPro" id="IPR006674">
    <property type="entry name" value="HD_domain"/>
</dbReference>
<name>A0AA49JYW5_9BACT</name>
<organism evidence="3 4">
    <name type="scientific">Pseudogemmatithrix spongiicola</name>
    <dbReference type="NCBI Taxonomy" id="3062599"/>
    <lineage>
        <taxon>Bacteria</taxon>
        <taxon>Pseudomonadati</taxon>
        <taxon>Gemmatimonadota</taxon>
        <taxon>Gemmatimonadia</taxon>
        <taxon>Gemmatimonadales</taxon>
        <taxon>Gemmatimonadaceae</taxon>
        <taxon>Pseudogemmatithrix</taxon>
    </lineage>
</organism>
<dbReference type="Gene3D" id="3.30.450.40">
    <property type="match status" value="1"/>
</dbReference>
<dbReference type="AlphaFoldDB" id="A0AA49JYW5"/>
<sequence length="663" mass="73537">MQPLVFAPEGRALAALPQLGADAALDLRRVRALPHATALPEDHPIVILVDAALAHGSAAHLAPLAEHAALVGIGEAGEAGPSGALADAALIGWLPADAHPALGRTVLQGALRHAASLVAATRARRLQQSSASDLRELSRVGAALATERDLDTLLAMILTQARRLSNADAGSLYLVDLDDDGNPAALRFKLSQNTTLPELPFSEFTIPIDHSSLSGYVAATGERLMVGDVYLLPEHVTYRQNRSFDEKFGYRTKSMLVLPMFTLKDEVIGVLQLINRKRDFDTRLSSAEAVAQQVVPFDDYVAEVVAALAAQAAVAIENSRLYEDIERLFEGFVTAAVTAIESRDPTTSGHSFRVATLTTGLAESVDRAGEGPYRGLQFSKDQLRELRYAGLLHDFGKVGVREQVLVKQKKLYGPDLTLLRNRFQFLMQQADLEYERERAEFLAEHGPRDYAEAAARLDEYRRERRDQLVRWLDAITRANEPTILPEGTFHELEEIHQQTYVDFDGVVRPLLSDDELRFLMINKGNLDPRERREIESHVTHTYRFLQQIPWTKELKGIPQIAYGHHEKLNGMGYPRGVKDAEIPVQTRMMTIADIYDALTATDRPYKRAVPAERALDILRAEAKEGLVDPHLLTTFTAAQVWRRVTPSEGTRRRSGQTGQFPVP</sequence>
<dbReference type="CDD" id="cd00077">
    <property type="entry name" value="HDc"/>
    <property type="match status" value="1"/>
</dbReference>
<gene>
    <name evidence="2" type="ORF">Strain138_000967</name>
    <name evidence="3" type="ORF">Strain318_000967</name>
</gene>
<accession>A0AA49JYW5</accession>
<dbReference type="Gene3D" id="1.10.3210.10">
    <property type="entry name" value="Hypothetical protein af1432"/>
    <property type="match status" value="2"/>
</dbReference>
<accession>A0AA49JTG0</accession>
<dbReference type="Pfam" id="PF13487">
    <property type="entry name" value="HD_5"/>
    <property type="match status" value="1"/>
</dbReference>
<dbReference type="InterPro" id="IPR037522">
    <property type="entry name" value="HD_GYP_dom"/>
</dbReference>
<keyword evidence="4" id="KW-1185">Reference proteome</keyword>
<dbReference type="PROSITE" id="PS51832">
    <property type="entry name" value="HD_GYP"/>
    <property type="match status" value="2"/>
</dbReference>
<dbReference type="InterPro" id="IPR003607">
    <property type="entry name" value="HD/PDEase_dom"/>
</dbReference>
<evidence type="ECO:0000313" key="3">
    <source>
        <dbReference type="EMBL" id="WKW14617.1"/>
    </source>
</evidence>
<proteinExistence type="predicted"/>
<dbReference type="KEGG" id="pspc:Strain318_000967"/>
<dbReference type="SMART" id="SM00065">
    <property type="entry name" value="GAF"/>
    <property type="match status" value="1"/>
</dbReference>
<dbReference type="EMBL" id="CP130613">
    <property type="protein sequence ID" value="WKW14617.1"/>
    <property type="molecule type" value="Genomic_DNA"/>
</dbReference>
<dbReference type="InterPro" id="IPR003018">
    <property type="entry name" value="GAF"/>
</dbReference>
<dbReference type="PANTHER" id="PTHR43155:SF2">
    <property type="entry name" value="CYCLIC DI-GMP PHOSPHODIESTERASE PA4108"/>
    <property type="match status" value="1"/>
</dbReference>
<feature type="domain" description="HD-GYP" evidence="1">
    <location>
        <begin position="443"/>
        <end position="651"/>
    </location>
</feature>
<evidence type="ECO:0000313" key="4">
    <source>
        <dbReference type="Proteomes" id="UP001229955"/>
    </source>
</evidence>
<feature type="domain" description="HD-GYP" evidence="1">
    <location>
        <begin position="325"/>
        <end position="425"/>
    </location>
</feature>
<dbReference type="Pfam" id="PF01966">
    <property type="entry name" value="HD"/>
    <property type="match status" value="1"/>
</dbReference>
<dbReference type="EMBL" id="CP130612">
    <property type="protein sequence ID" value="WKW11707.1"/>
    <property type="molecule type" value="Genomic_DNA"/>
</dbReference>
<reference evidence="3" key="1">
    <citation type="submission" date="2023-07" db="EMBL/GenBank/DDBJ databases">
        <authorList>
            <person name="Haufschild T."/>
            <person name="Kallscheuer N."/>
            <person name="Hammer J."/>
            <person name="Kohn T."/>
            <person name="Kabuu M."/>
            <person name="Jogler M."/>
            <person name="Wohfarth N."/>
            <person name="Heuer A."/>
            <person name="Rohde M."/>
            <person name="van Teeseling M.C.F."/>
            <person name="Jogler C."/>
        </authorList>
    </citation>
    <scope>NUCLEOTIDE SEQUENCE</scope>
    <source>
        <strain evidence="2">Strain 138</strain>
        <strain evidence="3">Strain 318</strain>
    </source>
</reference>
<dbReference type="SMART" id="SM00471">
    <property type="entry name" value="HDc"/>
    <property type="match status" value="1"/>
</dbReference>
<dbReference type="Proteomes" id="UP001229955">
    <property type="component" value="Chromosome"/>
</dbReference>
<evidence type="ECO:0000313" key="2">
    <source>
        <dbReference type="EMBL" id="WKW11707.1"/>
    </source>
</evidence>
<dbReference type="Pfam" id="PF01590">
    <property type="entry name" value="GAF"/>
    <property type="match status" value="1"/>
</dbReference>
<evidence type="ECO:0000259" key="1">
    <source>
        <dbReference type="PROSITE" id="PS51832"/>
    </source>
</evidence>
<dbReference type="SUPFAM" id="SSF109604">
    <property type="entry name" value="HD-domain/PDEase-like"/>
    <property type="match status" value="1"/>
</dbReference>
<dbReference type="RefSeq" id="WP_367887403.1">
    <property type="nucleotide sequence ID" value="NZ_CP130612.1"/>
</dbReference>
<dbReference type="PANTHER" id="PTHR43155">
    <property type="entry name" value="CYCLIC DI-GMP PHOSPHODIESTERASE PA4108-RELATED"/>
    <property type="match status" value="1"/>
</dbReference>
<protein>
    <submittedName>
        <fullName evidence="3">GAF domain-containing protein</fullName>
    </submittedName>
</protein>
<dbReference type="InterPro" id="IPR029016">
    <property type="entry name" value="GAF-like_dom_sf"/>
</dbReference>
<dbReference type="SUPFAM" id="SSF55781">
    <property type="entry name" value="GAF domain-like"/>
    <property type="match status" value="1"/>
</dbReference>